<dbReference type="AlphaFoldDB" id="A0A375BFY1"/>
<proteinExistence type="predicted"/>
<keyword evidence="1" id="KW-0732">Signal</keyword>
<reference evidence="2" key="1">
    <citation type="submission" date="2018-01" db="EMBL/GenBank/DDBJ databases">
        <authorList>
            <person name="Clerissi C."/>
        </authorList>
    </citation>
    <scope>NUCLEOTIDE SEQUENCE</scope>
    <source>
        <strain evidence="2">Cupriavidus sp. LMG 19464</strain>
    </source>
</reference>
<comment type="caution">
    <text evidence="2">The sequence shown here is derived from an EMBL/GenBank/DDBJ whole genome shotgun (WGS) entry which is preliminary data.</text>
</comment>
<evidence type="ECO:0000313" key="2">
    <source>
        <dbReference type="EMBL" id="SOY43814.1"/>
    </source>
</evidence>
<feature type="chain" id="PRO_5016779225" description="Lipoprotein" evidence="1">
    <location>
        <begin position="21"/>
        <end position="148"/>
    </location>
</feature>
<dbReference type="Proteomes" id="UP000256780">
    <property type="component" value="Chromosome CBM2587_a"/>
</dbReference>
<dbReference type="EMBL" id="OFSQ01000003">
    <property type="protein sequence ID" value="SOY43814.1"/>
    <property type="molecule type" value="Genomic_DNA"/>
</dbReference>
<organism evidence="2">
    <name type="scientific">Cupriavidus taiwanensis</name>
    <dbReference type="NCBI Taxonomy" id="164546"/>
    <lineage>
        <taxon>Bacteria</taxon>
        <taxon>Pseudomonadati</taxon>
        <taxon>Pseudomonadota</taxon>
        <taxon>Betaproteobacteria</taxon>
        <taxon>Burkholderiales</taxon>
        <taxon>Burkholderiaceae</taxon>
        <taxon>Cupriavidus</taxon>
    </lineage>
</organism>
<protein>
    <recommendedName>
        <fullName evidence="3">Lipoprotein</fullName>
    </recommendedName>
</protein>
<sequence length="148" mass="16410">MRVIALIPALMLAACAYVPADYKAGLVNGDPKKIVERVLYEQPESKRPDYVRVTDAYVEFGEGVSGSSFDTGVGTVSSYRKDVTRVYYRSMAEAKLLNRVSMKGHWYVVEPRSAQGRTLAQVYVDERQDAEKLVDALMALKALAPATE</sequence>
<dbReference type="PROSITE" id="PS51257">
    <property type="entry name" value="PROKAR_LIPOPROTEIN"/>
    <property type="match status" value="1"/>
</dbReference>
<dbReference type="OrthoDB" id="9132015at2"/>
<gene>
    <name evidence="2" type="ORF">CBM2587_A110029</name>
</gene>
<evidence type="ECO:0008006" key="3">
    <source>
        <dbReference type="Google" id="ProtNLM"/>
    </source>
</evidence>
<evidence type="ECO:0000256" key="1">
    <source>
        <dbReference type="SAM" id="SignalP"/>
    </source>
</evidence>
<accession>A0A375BFY1</accession>
<dbReference type="RefSeq" id="WP_147310415.1">
    <property type="nucleotide sequence ID" value="NZ_LT976853.1"/>
</dbReference>
<name>A0A375BFY1_9BURK</name>
<feature type="signal peptide" evidence="1">
    <location>
        <begin position="1"/>
        <end position="20"/>
    </location>
</feature>